<dbReference type="eggNOG" id="COG1396">
    <property type="taxonomic scope" value="Bacteria"/>
</dbReference>
<accession>A0A073JTM9</accession>
<comment type="caution">
    <text evidence="3">The sequence shown here is derived from an EMBL/GenBank/DDBJ whole genome shotgun (WGS) entry which is preliminary data.</text>
</comment>
<dbReference type="Pfam" id="PF01381">
    <property type="entry name" value="HTH_3"/>
    <property type="match status" value="1"/>
</dbReference>
<dbReference type="Gene3D" id="1.10.260.40">
    <property type="entry name" value="lambda repressor-like DNA-binding domains"/>
    <property type="match status" value="1"/>
</dbReference>
<name>A0A073JTM9_9BACI</name>
<evidence type="ECO:0000256" key="1">
    <source>
        <dbReference type="ARBA" id="ARBA00023125"/>
    </source>
</evidence>
<dbReference type="InterPro" id="IPR010982">
    <property type="entry name" value="Lambda_DNA-bd_dom_sf"/>
</dbReference>
<dbReference type="PANTHER" id="PTHR46558:SF11">
    <property type="entry name" value="HTH-TYPE TRANSCRIPTIONAL REGULATOR XRE"/>
    <property type="match status" value="1"/>
</dbReference>
<keyword evidence="1" id="KW-0238">DNA-binding</keyword>
<evidence type="ECO:0000313" key="4">
    <source>
        <dbReference type="Proteomes" id="UP000027822"/>
    </source>
</evidence>
<dbReference type="OrthoDB" id="9812495at2"/>
<dbReference type="RefSeq" id="WP_034643046.1">
    <property type="nucleotide sequence ID" value="NZ_CBCSJC010000001.1"/>
</dbReference>
<organism evidence="3 4">
    <name type="scientific">Bacillus manliponensis</name>
    <dbReference type="NCBI Taxonomy" id="574376"/>
    <lineage>
        <taxon>Bacteria</taxon>
        <taxon>Bacillati</taxon>
        <taxon>Bacillota</taxon>
        <taxon>Bacilli</taxon>
        <taxon>Bacillales</taxon>
        <taxon>Bacillaceae</taxon>
        <taxon>Bacillus</taxon>
        <taxon>Bacillus cereus group</taxon>
    </lineage>
</organism>
<sequence>MKNFGETLKHLRNTHSLRQEDLAHQIGVSRSRINNYENGFSEPDLTTLLELSVFFDVSLDVLIGRTEVFEDETLHNTLVGVQRTYAALNEQQRELFCQRLDYFVKFLGDTIDELP</sequence>
<dbReference type="GO" id="GO:0003677">
    <property type="term" value="F:DNA binding"/>
    <property type="evidence" value="ECO:0007669"/>
    <property type="project" value="UniProtKB-KW"/>
</dbReference>
<dbReference type="SMART" id="SM00530">
    <property type="entry name" value="HTH_XRE"/>
    <property type="match status" value="1"/>
</dbReference>
<evidence type="ECO:0000313" key="3">
    <source>
        <dbReference type="EMBL" id="KEK17536.1"/>
    </source>
</evidence>
<dbReference type="SUPFAM" id="SSF47413">
    <property type="entry name" value="lambda repressor-like DNA-binding domains"/>
    <property type="match status" value="1"/>
</dbReference>
<feature type="domain" description="HTH cro/C1-type" evidence="2">
    <location>
        <begin position="8"/>
        <end position="62"/>
    </location>
</feature>
<dbReference type="PANTHER" id="PTHR46558">
    <property type="entry name" value="TRACRIPTIONAL REGULATORY PROTEIN-RELATED-RELATED"/>
    <property type="match status" value="1"/>
</dbReference>
<dbReference type="STRING" id="574376.BAMA_12385"/>
<reference evidence="3 4" key="1">
    <citation type="submission" date="2014-06" db="EMBL/GenBank/DDBJ databases">
        <title>Draft genome sequence of Bacillus manliponensis JCM 15802 (MCCC 1A00708).</title>
        <authorList>
            <person name="Lai Q."/>
            <person name="Liu Y."/>
            <person name="Shao Z."/>
        </authorList>
    </citation>
    <scope>NUCLEOTIDE SEQUENCE [LARGE SCALE GENOMIC DNA]</scope>
    <source>
        <strain evidence="3 4">JCM 15802</strain>
    </source>
</reference>
<dbReference type="AlphaFoldDB" id="A0A073JTM9"/>
<protein>
    <submittedName>
        <fullName evidence="3">XRE family transcriptional regulator</fullName>
    </submittedName>
</protein>
<dbReference type="CDD" id="cd00093">
    <property type="entry name" value="HTH_XRE"/>
    <property type="match status" value="1"/>
</dbReference>
<evidence type="ECO:0000259" key="2">
    <source>
        <dbReference type="PROSITE" id="PS50943"/>
    </source>
</evidence>
<dbReference type="InterPro" id="IPR001387">
    <property type="entry name" value="Cro/C1-type_HTH"/>
</dbReference>
<keyword evidence="4" id="KW-1185">Reference proteome</keyword>
<dbReference type="Proteomes" id="UP000027822">
    <property type="component" value="Unassembled WGS sequence"/>
</dbReference>
<gene>
    <name evidence="3" type="ORF">BAMA_12385</name>
</gene>
<dbReference type="PROSITE" id="PS50943">
    <property type="entry name" value="HTH_CROC1"/>
    <property type="match status" value="1"/>
</dbReference>
<proteinExistence type="predicted"/>
<dbReference type="EMBL" id="JOTN01000026">
    <property type="protein sequence ID" value="KEK17536.1"/>
    <property type="molecule type" value="Genomic_DNA"/>
</dbReference>